<dbReference type="PANTHER" id="PTHR46028">
    <property type="entry name" value="KYNURENINE 3-MONOOXYGENASE"/>
    <property type="match status" value="1"/>
</dbReference>
<dbReference type="InterPro" id="IPR027545">
    <property type="entry name" value="Kynurenine_monooxygenase"/>
</dbReference>
<evidence type="ECO:0000256" key="5">
    <source>
        <dbReference type="ARBA" id="ARBA00022857"/>
    </source>
</evidence>
<evidence type="ECO:0000256" key="6">
    <source>
        <dbReference type="ARBA" id="ARBA00023002"/>
    </source>
</evidence>
<keyword evidence="12" id="KW-1185">Reference proteome</keyword>
<dbReference type="SUPFAM" id="SSF51905">
    <property type="entry name" value="FAD/NAD(P)-binding domain"/>
    <property type="match status" value="1"/>
</dbReference>
<dbReference type="AlphaFoldDB" id="A0A1H7GH57"/>
<dbReference type="GO" id="GO:0071949">
    <property type="term" value="F:FAD binding"/>
    <property type="evidence" value="ECO:0007669"/>
    <property type="project" value="InterPro"/>
</dbReference>
<keyword evidence="2 9" id="KW-0285">Flavoprotein</keyword>
<keyword evidence="5 9" id="KW-0521">NADP</keyword>
<dbReference type="GO" id="GO:0019805">
    <property type="term" value="P:quinolinate biosynthetic process"/>
    <property type="evidence" value="ECO:0007669"/>
    <property type="project" value="UniProtKB-UniRule"/>
</dbReference>
<comment type="similarity">
    <text evidence="9">Belongs to the aromatic-ring hydroxylase family. KMO subfamily.</text>
</comment>
<dbReference type="PANTHER" id="PTHR46028:SF2">
    <property type="entry name" value="KYNURENINE 3-MONOOXYGENASE"/>
    <property type="match status" value="1"/>
</dbReference>
<dbReference type="InterPro" id="IPR036188">
    <property type="entry name" value="FAD/NAD-bd_sf"/>
</dbReference>
<keyword evidence="6 9" id="KW-0560">Oxidoreductase</keyword>
<comment type="function">
    <text evidence="9">Catalyzes the hydroxylation of L-kynurenine (L-Kyn) to form 3-hydroxy-L-kynurenine (L-3OHKyn). Required for synthesis of quinolinic acid.</text>
</comment>
<keyword evidence="3 9" id="KW-0662">Pyridine nucleotide biosynthesis</keyword>
<reference evidence="12" key="1">
    <citation type="submission" date="2016-10" db="EMBL/GenBank/DDBJ databases">
        <authorList>
            <person name="Varghese N."/>
            <person name="Submissions S."/>
        </authorList>
    </citation>
    <scope>NUCLEOTIDE SEQUENCE [LARGE SCALE GENOMIC DNA]</scope>
    <source>
        <strain evidence="12">CGMCC 1.9127</strain>
    </source>
</reference>
<dbReference type="InterPro" id="IPR002938">
    <property type="entry name" value="FAD-bd"/>
</dbReference>
<dbReference type="GO" id="GO:0043420">
    <property type="term" value="P:anthranilate metabolic process"/>
    <property type="evidence" value="ECO:0007669"/>
    <property type="project" value="UniProtKB-UniRule"/>
</dbReference>
<evidence type="ECO:0000256" key="4">
    <source>
        <dbReference type="ARBA" id="ARBA00022827"/>
    </source>
</evidence>
<dbReference type="Proteomes" id="UP000199297">
    <property type="component" value="Unassembled WGS sequence"/>
</dbReference>
<evidence type="ECO:0000256" key="1">
    <source>
        <dbReference type="ARBA" id="ARBA00001974"/>
    </source>
</evidence>
<evidence type="ECO:0000313" key="12">
    <source>
        <dbReference type="Proteomes" id="UP000199297"/>
    </source>
</evidence>
<feature type="domain" description="FAD-binding" evidence="10">
    <location>
        <begin position="25"/>
        <end position="373"/>
    </location>
</feature>
<keyword evidence="4 9" id="KW-0274">FAD</keyword>
<gene>
    <name evidence="9" type="primary">kmo</name>
    <name evidence="11" type="ORF">SAMN05216262_101197</name>
</gene>
<proteinExistence type="inferred from homology"/>
<dbReference type="EC" id="1.14.13.9" evidence="9"/>
<evidence type="ECO:0000256" key="3">
    <source>
        <dbReference type="ARBA" id="ARBA00022642"/>
    </source>
</evidence>
<evidence type="ECO:0000259" key="10">
    <source>
        <dbReference type="Pfam" id="PF01494"/>
    </source>
</evidence>
<dbReference type="GO" id="GO:0009435">
    <property type="term" value="P:NAD+ biosynthetic process"/>
    <property type="evidence" value="ECO:0007669"/>
    <property type="project" value="UniProtKB-UniPathway"/>
</dbReference>
<name>A0A1H7GH57_9GAMM</name>
<comment type="pathway">
    <text evidence="9">Cofactor biosynthesis; NAD(+) biosynthesis; quinolinate from L-kynurenine: step 1/3.</text>
</comment>
<dbReference type="RefSeq" id="WP_233143782.1">
    <property type="nucleotide sequence ID" value="NZ_FOBI01000001.1"/>
</dbReference>
<dbReference type="UniPathway" id="UPA00253">
    <property type="reaction ID" value="UER00328"/>
</dbReference>
<evidence type="ECO:0000256" key="9">
    <source>
        <dbReference type="HAMAP-Rule" id="MF_01971"/>
    </source>
</evidence>
<dbReference type="STRING" id="641665.GCA_002104455_00506"/>
<dbReference type="FunFam" id="3.50.50.60:FF:000185">
    <property type="entry name" value="Kynurenine 3-monooxygenase"/>
    <property type="match status" value="1"/>
</dbReference>
<evidence type="ECO:0000256" key="8">
    <source>
        <dbReference type="ARBA" id="ARBA00047818"/>
    </source>
</evidence>
<comment type="cofactor">
    <cofactor evidence="1 9">
        <name>FAD</name>
        <dbReference type="ChEBI" id="CHEBI:57692"/>
    </cofactor>
</comment>
<dbReference type="GO" id="GO:0006569">
    <property type="term" value="P:L-tryptophan catabolic process"/>
    <property type="evidence" value="ECO:0007669"/>
    <property type="project" value="UniProtKB-UniRule"/>
</dbReference>
<dbReference type="Pfam" id="PF01494">
    <property type="entry name" value="FAD_binding_3"/>
    <property type="match status" value="1"/>
</dbReference>
<dbReference type="HAMAP" id="MF_01971">
    <property type="entry name" value="Kynurenine_monooxygenase"/>
    <property type="match status" value="1"/>
</dbReference>
<dbReference type="GO" id="GO:0070189">
    <property type="term" value="P:kynurenine metabolic process"/>
    <property type="evidence" value="ECO:0007669"/>
    <property type="project" value="TreeGrafter"/>
</dbReference>
<evidence type="ECO:0000256" key="7">
    <source>
        <dbReference type="ARBA" id="ARBA00023033"/>
    </source>
</evidence>
<keyword evidence="7 9" id="KW-0503">Monooxygenase</keyword>
<accession>A0A1H7GH57</accession>
<dbReference type="PRINTS" id="PR00420">
    <property type="entry name" value="RNGMNOXGNASE"/>
</dbReference>
<organism evidence="11 12">
    <name type="scientific">Colwellia chukchiensis</name>
    <dbReference type="NCBI Taxonomy" id="641665"/>
    <lineage>
        <taxon>Bacteria</taxon>
        <taxon>Pseudomonadati</taxon>
        <taxon>Pseudomonadota</taxon>
        <taxon>Gammaproteobacteria</taxon>
        <taxon>Alteromonadales</taxon>
        <taxon>Colwelliaceae</taxon>
        <taxon>Colwellia</taxon>
    </lineage>
</organism>
<evidence type="ECO:0000256" key="2">
    <source>
        <dbReference type="ARBA" id="ARBA00022630"/>
    </source>
</evidence>
<dbReference type="GO" id="GO:0004502">
    <property type="term" value="F:kynurenine 3-monooxygenase activity"/>
    <property type="evidence" value="ECO:0007669"/>
    <property type="project" value="UniProtKB-UniRule"/>
</dbReference>
<dbReference type="EMBL" id="FOBI01000001">
    <property type="protein sequence ID" value="SEK37458.1"/>
    <property type="molecule type" value="Genomic_DNA"/>
</dbReference>
<sequence>MSLTSRMLASAKAKADKKAQARKHITIAGAGPVGSLLAVMLARQGYSIKLFESRPDSRIKNIYQGKSINIAISDRGWLALAAVGLDKAVQQQAIAMHKRVMHAVDGTITEQAYGKKSQAIWSVSRAGINEQLLGLAEQEPLIELQFEQRLVDVDFNTASASFMHEHQLEKIAADLLFGADGAYSKVRRLAQETPRFSYQQTYMPQSYIELHIAANTDGSYKMAKNALHIWPRKQFMLIALPNPDGSFTCTLFLDFQGELSFASLTERAEVEQFFATHFADAMPLLENPVDEFMEKSANPLFLVQVDPWVINNKVALIGDAAHAMVPFYGQGLNCGFEDCRVLTELITAHQHDWSKILPAYQAQRKINADAITELAQRNFIEMSELSGQADFLLQKNIEAEFHKRHPELWTPLYAMVTFSPHLPYSQALMIGDMQQQVMQQIMQIPDIESCWQEDFVYQKLYQLAQTAFKKPSAKFCNKSPTRTES</sequence>
<comment type="catalytic activity">
    <reaction evidence="8 9">
        <text>L-kynurenine + NADPH + O2 + H(+) = 3-hydroxy-L-kynurenine + NADP(+) + H2O</text>
        <dbReference type="Rhea" id="RHEA:20545"/>
        <dbReference type="ChEBI" id="CHEBI:15377"/>
        <dbReference type="ChEBI" id="CHEBI:15378"/>
        <dbReference type="ChEBI" id="CHEBI:15379"/>
        <dbReference type="ChEBI" id="CHEBI:57783"/>
        <dbReference type="ChEBI" id="CHEBI:57959"/>
        <dbReference type="ChEBI" id="CHEBI:58125"/>
        <dbReference type="ChEBI" id="CHEBI:58349"/>
        <dbReference type="EC" id="1.14.13.9"/>
    </reaction>
</comment>
<dbReference type="Gene3D" id="3.50.50.60">
    <property type="entry name" value="FAD/NAD(P)-binding domain"/>
    <property type="match status" value="1"/>
</dbReference>
<evidence type="ECO:0000313" key="11">
    <source>
        <dbReference type="EMBL" id="SEK37458.1"/>
    </source>
</evidence>
<protein>
    <recommendedName>
        <fullName evidence="9">Kynurenine 3-monooxygenase</fullName>
        <ecNumber evidence="9">1.14.13.9</ecNumber>
    </recommendedName>
    <alternativeName>
        <fullName evidence="9">Kynurenine 3-hydroxylase</fullName>
    </alternativeName>
</protein>